<keyword evidence="8 16" id="KW-0808">Transferase</keyword>
<gene>
    <name evidence="16" type="primary">coaX</name>
    <name evidence="17" type="ORF">IB286_09865</name>
</gene>
<evidence type="ECO:0000256" key="3">
    <source>
        <dbReference type="ARBA" id="ARBA00004496"/>
    </source>
</evidence>
<evidence type="ECO:0000256" key="13">
    <source>
        <dbReference type="ARBA" id="ARBA00022993"/>
    </source>
</evidence>
<keyword evidence="9 16" id="KW-0547">Nucleotide-binding</keyword>
<organism evidence="17 18">
    <name type="scientific">Spongiibacter pelagi</name>
    <dbReference type="NCBI Taxonomy" id="2760804"/>
    <lineage>
        <taxon>Bacteria</taxon>
        <taxon>Pseudomonadati</taxon>
        <taxon>Pseudomonadota</taxon>
        <taxon>Gammaproteobacteria</taxon>
        <taxon>Cellvibrionales</taxon>
        <taxon>Spongiibacteraceae</taxon>
        <taxon>Spongiibacter</taxon>
    </lineage>
</organism>
<comment type="subunit">
    <text evidence="5 16">Homodimer.</text>
</comment>
<dbReference type="GO" id="GO:0005737">
    <property type="term" value="C:cytoplasm"/>
    <property type="evidence" value="ECO:0007669"/>
    <property type="project" value="UniProtKB-SubCell"/>
</dbReference>
<sequence>MAEALLELDVGNSSLKWRKRCGVSVVDSGRLAWSELASLDAVLEDVQRVLVGSVAGESSNEILRDYFSGRGLQAEFAQSQVVCGPVKNAYADVARMGVDRWLAMVAAFREFSAACLVVDVGTALTLDMVSGEGVHHGGYIIPGPQMMLQALLSGTDRVRFAEEGAQTIAPGVITDECVHHGKWLALIGAVSQARQQMAALVDEAPLVVVAGGAGAALIAAAGSQANDWIYREDLVLDGLYPVINGWSA</sequence>
<dbReference type="PANTHER" id="PTHR34265:SF1">
    <property type="entry name" value="TYPE III PANTOTHENATE KINASE"/>
    <property type="match status" value="1"/>
</dbReference>
<dbReference type="InterPro" id="IPR004619">
    <property type="entry name" value="Type_III_PanK"/>
</dbReference>
<keyword evidence="16" id="KW-0479">Metal-binding</keyword>
<feature type="binding site" evidence="16">
    <location>
        <begin position="9"/>
        <end position="16"/>
    </location>
    <ligand>
        <name>ATP</name>
        <dbReference type="ChEBI" id="CHEBI:30616"/>
    </ligand>
</feature>
<comment type="caution">
    <text evidence="17">The sequence shown here is derived from an EMBL/GenBank/DDBJ whole genome shotgun (WGS) entry which is preliminary data.</text>
</comment>
<reference evidence="17" key="1">
    <citation type="submission" date="2020-09" db="EMBL/GenBank/DDBJ databases">
        <authorList>
            <person name="Yoon J.-W."/>
        </authorList>
    </citation>
    <scope>NUCLEOTIDE SEQUENCE</scope>
    <source>
        <strain evidence="17">KMU-158</strain>
    </source>
</reference>
<keyword evidence="11 16" id="KW-0067">ATP-binding</keyword>
<evidence type="ECO:0000256" key="4">
    <source>
        <dbReference type="ARBA" id="ARBA00005225"/>
    </source>
</evidence>
<evidence type="ECO:0000256" key="16">
    <source>
        <dbReference type="HAMAP-Rule" id="MF_01274"/>
    </source>
</evidence>
<comment type="similarity">
    <text evidence="14 16">Belongs to the type III pantothenate kinase family.</text>
</comment>
<comment type="catalytic activity">
    <reaction evidence="1 16">
        <text>(R)-pantothenate + ATP = (R)-4'-phosphopantothenate + ADP + H(+)</text>
        <dbReference type="Rhea" id="RHEA:16373"/>
        <dbReference type="ChEBI" id="CHEBI:10986"/>
        <dbReference type="ChEBI" id="CHEBI:15378"/>
        <dbReference type="ChEBI" id="CHEBI:29032"/>
        <dbReference type="ChEBI" id="CHEBI:30616"/>
        <dbReference type="ChEBI" id="CHEBI:456216"/>
        <dbReference type="EC" id="2.7.1.33"/>
    </reaction>
</comment>
<dbReference type="EMBL" id="JACXLD010000005">
    <property type="protein sequence ID" value="MBD2859313.1"/>
    <property type="molecule type" value="Genomic_DNA"/>
</dbReference>
<keyword evidence="12 16" id="KW-0630">Potassium</keyword>
<feature type="binding site" evidence="16">
    <location>
        <position position="119"/>
    </location>
    <ligand>
        <name>K(+)</name>
        <dbReference type="ChEBI" id="CHEBI:29103"/>
    </ligand>
</feature>
<evidence type="ECO:0000256" key="15">
    <source>
        <dbReference type="ARBA" id="ARBA00040883"/>
    </source>
</evidence>
<evidence type="ECO:0000256" key="2">
    <source>
        <dbReference type="ARBA" id="ARBA00001958"/>
    </source>
</evidence>
<evidence type="ECO:0000256" key="11">
    <source>
        <dbReference type="ARBA" id="ARBA00022840"/>
    </source>
</evidence>
<evidence type="ECO:0000313" key="17">
    <source>
        <dbReference type="EMBL" id="MBD2859313.1"/>
    </source>
</evidence>
<dbReference type="Proteomes" id="UP000610558">
    <property type="component" value="Unassembled WGS sequence"/>
</dbReference>
<evidence type="ECO:0000256" key="9">
    <source>
        <dbReference type="ARBA" id="ARBA00022741"/>
    </source>
</evidence>
<feature type="binding site" evidence="16">
    <location>
        <begin position="97"/>
        <end position="100"/>
    </location>
    <ligand>
        <name>substrate</name>
    </ligand>
</feature>
<keyword evidence="18" id="KW-1185">Reference proteome</keyword>
<evidence type="ECO:0000256" key="7">
    <source>
        <dbReference type="ARBA" id="ARBA00022490"/>
    </source>
</evidence>
<evidence type="ECO:0000313" key="18">
    <source>
        <dbReference type="Proteomes" id="UP000610558"/>
    </source>
</evidence>
<keyword evidence="13 16" id="KW-0173">Coenzyme A biosynthesis</keyword>
<dbReference type="CDD" id="cd24015">
    <property type="entry name" value="ASKHA_NBD_PanK-III"/>
    <property type="match status" value="1"/>
</dbReference>
<dbReference type="NCBIfam" id="TIGR00671">
    <property type="entry name" value="baf"/>
    <property type="match status" value="1"/>
</dbReference>
<dbReference type="PANTHER" id="PTHR34265">
    <property type="entry name" value="TYPE III PANTOTHENATE KINASE"/>
    <property type="match status" value="1"/>
</dbReference>
<feature type="active site" description="Proton acceptor" evidence="16">
    <location>
        <position position="99"/>
    </location>
</feature>
<dbReference type="SUPFAM" id="SSF53067">
    <property type="entry name" value="Actin-like ATPase domain"/>
    <property type="match status" value="2"/>
</dbReference>
<dbReference type="GO" id="GO:0046872">
    <property type="term" value="F:metal ion binding"/>
    <property type="evidence" value="ECO:0007669"/>
    <property type="project" value="UniProtKB-KW"/>
</dbReference>
<evidence type="ECO:0000256" key="1">
    <source>
        <dbReference type="ARBA" id="ARBA00001206"/>
    </source>
</evidence>
<feature type="binding site" evidence="16">
    <location>
        <position position="90"/>
    </location>
    <ligand>
        <name>substrate</name>
    </ligand>
</feature>
<evidence type="ECO:0000256" key="6">
    <source>
        <dbReference type="ARBA" id="ARBA00012102"/>
    </source>
</evidence>
<protein>
    <recommendedName>
        <fullName evidence="15 16">Type III pantothenate kinase</fullName>
        <ecNumber evidence="6 16">2.7.1.33</ecNumber>
    </recommendedName>
    <alternativeName>
        <fullName evidence="16">PanK-III</fullName>
    </alternativeName>
    <alternativeName>
        <fullName evidence="16">Pantothenic acid kinase</fullName>
    </alternativeName>
</protein>
<evidence type="ECO:0000256" key="14">
    <source>
        <dbReference type="ARBA" id="ARBA00038036"/>
    </source>
</evidence>
<accession>A0A927C370</accession>
<dbReference type="HAMAP" id="MF_01274">
    <property type="entry name" value="Pantothen_kinase_3"/>
    <property type="match status" value="1"/>
</dbReference>
<feature type="binding site" evidence="16">
    <location>
        <position position="174"/>
    </location>
    <ligand>
        <name>substrate</name>
    </ligand>
</feature>
<evidence type="ECO:0000256" key="5">
    <source>
        <dbReference type="ARBA" id="ARBA00011738"/>
    </source>
</evidence>
<dbReference type="Gene3D" id="3.30.420.40">
    <property type="match status" value="2"/>
</dbReference>
<comment type="pathway">
    <text evidence="4 16">Cofactor biosynthesis; coenzyme A biosynthesis; CoA from (R)-pantothenate: step 1/5.</text>
</comment>
<evidence type="ECO:0000256" key="12">
    <source>
        <dbReference type="ARBA" id="ARBA00022958"/>
    </source>
</evidence>
<dbReference type="RefSeq" id="WP_190765051.1">
    <property type="nucleotide sequence ID" value="NZ_JACXLD010000005.1"/>
</dbReference>
<dbReference type="Pfam" id="PF03309">
    <property type="entry name" value="Pan_kinase"/>
    <property type="match status" value="1"/>
</dbReference>
<dbReference type="GO" id="GO:0005524">
    <property type="term" value="F:ATP binding"/>
    <property type="evidence" value="ECO:0007669"/>
    <property type="project" value="UniProtKB-UniRule"/>
</dbReference>
<comment type="function">
    <text evidence="16">Catalyzes the phosphorylation of pantothenate (Pan), the first step in CoA biosynthesis.</text>
</comment>
<proteinExistence type="inferred from homology"/>
<dbReference type="GO" id="GO:0015937">
    <property type="term" value="P:coenzyme A biosynthetic process"/>
    <property type="evidence" value="ECO:0007669"/>
    <property type="project" value="UniProtKB-UniRule"/>
</dbReference>
<dbReference type="InterPro" id="IPR043129">
    <property type="entry name" value="ATPase_NBD"/>
</dbReference>
<evidence type="ECO:0000256" key="10">
    <source>
        <dbReference type="ARBA" id="ARBA00022777"/>
    </source>
</evidence>
<keyword evidence="7 16" id="KW-0963">Cytoplasm</keyword>
<name>A0A927C370_9GAMM</name>
<comment type="cofactor">
    <cofactor evidence="2">
        <name>K(+)</name>
        <dbReference type="ChEBI" id="CHEBI:29103"/>
    </cofactor>
</comment>
<evidence type="ECO:0000256" key="8">
    <source>
        <dbReference type="ARBA" id="ARBA00022679"/>
    </source>
</evidence>
<dbReference type="AlphaFoldDB" id="A0A927C370"/>
<keyword evidence="10 16" id="KW-0418">Kinase</keyword>
<dbReference type="EC" id="2.7.1.33" evidence="6 16"/>
<comment type="subcellular location">
    <subcellularLocation>
        <location evidence="3 16">Cytoplasm</location>
    </subcellularLocation>
</comment>
<feature type="binding site" evidence="16">
    <location>
        <position position="122"/>
    </location>
    <ligand>
        <name>ATP</name>
        <dbReference type="ChEBI" id="CHEBI:30616"/>
    </ligand>
</feature>
<comment type="cofactor">
    <cofactor evidence="16">
        <name>NH4(+)</name>
        <dbReference type="ChEBI" id="CHEBI:28938"/>
    </cofactor>
    <cofactor evidence="16">
        <name>K(+)</name>
        <dbReference type="ChEBI" id="CHEBI:29103"/>
    </cofactor>
    <text evidence="16">A monovalent cation. Ammonium or potassium.</text>
</comment>
<dbReference type="GO" id="GO:0004594">
    <property type="term" value="F:pantothenate kinase activity"/>
    <property type="evidence" value="ECO:0007669"/>
    <property type="project" value="UniProtKB-UniRule"/>
</dbReference>